<keyword evidence="4" id="KW-0732">Signal</keyword>
<dbReference type="AlphaFoldDB" id="A0A4P8XL52"/>
<evidence type="ECO:0000256" key="1">
    <source>
        <dbReference type="ARBA" id="ARBA00007401"/>
    </source>
</evidence>
<dbReference type="GO" id="GO:0004553">
    <property type="term" value="F:hydrolase activity, hydrolyzing O-glycosyl compounds"/>
    <property type="evidence" value="ECO:0007669"/>
    <property type="project" value="InterPro"/>
</dbReference>
<gene>
    <name evidence="8" type="ORF">E6C60_0183</name>
</gene>
<dbReference type="Gene3D" id="2.60.120.560">
    <property type="entry name" value="Exo-inulinase, domain 1"/>
    <property type="match status" value="1"/>
</dbReference>
<evidence type="ECO:0000259" key="5">
    <source>
        <dbReference type="Pfam" id="PF00703"/>
    </source>
</evidence>
<dbReference type="InterPro" id="IPR006102">
    <property type="entry name" value="Ig-like_GH2"/>
</dbReference>
<protein>
    <submittedName>
        <fullName evidence="8">Carbohydrate-binding protein</fullName>
    </submittedName>
</protein>
<dbReference type="EMBL" id="CP040396">
    <property type="protein sequence ID" value="QCT00909.1"/>
    <property type="molecule type" value="Genomic_DNA"/>
</dbReference>
<feature type="domain" description="Glycoside hydrolase family 2 catalytic" evidence="6">
    <location>
        <begin position="390"/>
        <end position="487"/>
    </location>
</feature>
<evidence type="ECO:0000259" key="6">
    <source>
        <dbReference type="Pfam" id="PF02836"/>
    </source>
</evidence>
<dbReference type="RefSeq" id="WP_138224043.1">
    <property type="nucleotide sequence ID" value="NZ_CP040396.1"/>
</dbReference>
<reference evidence="8 9" key="1">
    <citation type="submission" date="2019-05" db="EMBL/GenBank/DDBJ databases">
        <authorList>
            <person name="Chen C."/>
        </authorList>
    </citation>
    <scope>NUCLEOTIDE SEQUENCE [LARGE SCALE GENOMIC DNA]</scope>
    <source>
        <strain evidence="8 9">HB172198</strain>
    </source>
</reference>
<dbReference type="PANTHER" id="PTHR42732">
    <property type="entry name" value="BETA-GALACTOSIDASE"/>
    <property type="match status" value="1"/>
</dbReference>
<dbReference type="KEGG" id="palo:E6C60_0183"/>
<dbReference type="GO" id="GO:0005975">
    <property type="term" value="P:carbohydrate metabolic process"/>
    <property type="evidence" value="ECO:0007669"/>
    <property type="project" value="InterPro"/>
</dbReference>
<dbReference type="Pfam" id="PF06439">
    <property type="entry name" value="3keto-disac_hyd"/>
    <property type="match status" value="1"/>
</dbReference>
<dbReference type="InterPro" id="IPR013320">
    <property type="entry name" value="ConA-like_dom_sf"/>
</dbReference>
<dbReference type="InterPro" id="IPR023232">
    <property type="entry name" value="Glyco_hydro_2_AS"/>
</dbReference>
<feature type="domain" description="Glycoside hydrolase family 2 immunoglobulin-like beta-sandwich" evidence="5">
    <location>
        <begin position="203"/>
        <end position="317"/>
    </location>
</feature>
<dbReference type="Proteomes" id="UP000300879">
    <property type="component" value="Chromosome"/>
</dbReference>
<dbReference type="InterPro" id="IPR006103">
    <property type="entry name" value="Glyco_hydro_2_cat"/>
</dbReference>
<dbReference type="InterPro" id="IPR017853">
    <property type="entry name" value="GH"/>
</dbReference>
<dbReference type="SUPFAM" id="SSF49899">
    <property type="entry name" value="Concanavalin A-like lectins/glucanases"/>
    <property type="match status" value="1"/>
</dbReference>
<dbReference type="Pfam" id="PF02836">
    <property type="entry name" value="Glyco_hydro_2_C"/>
    <property type="match status" value="1"/>
</dbReference>
<feature type="domain" description="3-keto-alpha-glucoside-1,2-lyase/3-keto-2-hydroxy-glucal hydratase" evidence="7">
    <location>
        <begin position="884"/>
        <end position="1048"/>
    </location>
</feature>
<dbReference type="Gene3D" id="2.60.40.10">
    <property type="entry name" value="Immunoglobulins"/>
    <property type="match status" value="1"/>
</dbReference>
<dbReference type="PROSITE" id="PS00608">
    <property type="entry name" value="GLYCOSYL_HYDROL_F2_2"/>
    <property type="match status" value="1"/>
</dbReference>
<keyword evidence="3" id="KW-0326">Glycosidase</keyword>
<proteinExistence type="inferred from homology"/>
<feature type="signal peptide" evidence="4">
    <location>
        <begin position="1"/>
        <end position="35"/>
    </location>
</feature>
<evidence type="ECO:0000256" key="3">
    <source>
        <dbReference type="ARBA" id="ARBA00023295"/>
    </source>
</evidence>
<dbReference type="Gene3D" id="2.60.120.260">
    <property type="entry name" value="Galactose-binding domain-like"/>
    <property type="match status" value="1"/>
</dbReference>
<dbReference type="PANTHER" id="PTHR42732:SF1">
    <property type="entry name" value="BETA-MANNOSIDASE"/>
    <property type="match status" value="1"/>
</dbReference>
<dbReference type="SUPFAM" id="SSF49785">
    <property type="entry name" value="Galactose-binding domain-like"/>
    <property type="match status" value="1"/>
</dbReference>
<dbReference type="Gene3D" id="3.20.20.80">
    <property type="entry name" value="Glycosidases"/>
    <property type="match status" value="1"/>
</dbReference>
<organism evidence="8 9">
    <name type="scientific">Paenibacillus algicola</name>
    <dbReference type="NCBI Taxonomy" id="2565926"/>
    <lineage>
        <taxon>Bacteria</taxon>
        <taxon>Bacillati</taxon>
        <taxon>Bacillota</taxon>
        <taxon>Bacilli</taxon>
        <taxon>Bacillales</taxon>
        <taxon>Paenibacillaceae</taxon>
        <taxon>Paenibacillus</taxon>
    </lineage>
</organism>
<dbReference type="SUPFAM" id="SSF49303">
    <property type="entry name" value="beta-Galactosidase/glucuronidase domain"/>
    <property type="match status" value="1"/>
</dbReference>
<evidence type="ECO:0000313" key="8">
    <source>
        <dbReference type="EMBL" id="QCT00909.1"/>
    </source>
</evidence>
<dbReference type="OrthoDB" id="9801077at2"/>
<dbReference type="InterPro" id="IPR010496">
    <property type="entry name" value="AL/BT2_dom"/>
</dbReference>
<feature type="chain" id="PRO_5020847080" evidence="4">
    <location>
        <begin position="36"/>
        <end position="1055"/>
    </location>
</feature>
<evidence type="ECO:0000256" key="2">
    <source>
        <dbReference type="ARBA" id="ARBA00022801"/>
    </source>
</evidence>
<keyword evidence="2" id="KW-0378">Hydrolase</keyword>
<name>A0A4P8XL52_9BACL</name>
<dbReference type="InterPro" id="IPR036156">
    <property type="entry name" value="Beta-gal/glucu_dom_sf"/>
</dbReference>
<evidence type="ECO:0000256" key="4">
    <source>
        <dbReference type="SAM" id="SignalP"/>
    </source>
</evidence>
<dbReference type="InterPro" id="IPR013783">
    <property type="entry name" value="Ig-like_fold"/>
</dbReference>
<accession>A0A4P8XL52</accession>
<evidence type="ECO:0000259" key="7">
    <source>
        <dbReference type="Pfam" id="PF06439"/>
    </source>
</evidence>
<sequence>MGSQVHSLKALSLLIVISMVLAMLPMVTFPTPAHAGAHDRENVSLNGIWDFYPNGGAARHDIRVPSYWDSPDDFGYPASWESLNHGIYRSSFTVPSSMAGKEIFLSFEQVAPLAKVLVNGVPLATETDGYLMTRLPYKLNITAVAQVGGSNTVEVRVWSSNQLPADAVDASGQSLYPVGVDDRSWGQGRGITDDVELIAYPKVYISDTHILTDLNNNSNAADDTISVHVTVTNATSSSQSVTVTNSASLIGGSLEKSFGDRTVTLAANSSQTVSLSNVPWTDAKYWWTHDPKLYSLNTSLVQGGVTRDFSATRFGFREFSVNSNYYQLNGIKTNLRGDSLQSNWHVKSGAGTALSAKESYKDTNIAQVKLQMDEWKAVYNVARTHIGGAIRELYDYADEIGLLIIDETPFWQYHNRHSFNPAAMDHVNKWVQQWVISNRNHPSIVMWSGGNENFQHIPGNANTLIPAVTNAIKAVDTTRPIIQDDATTDDQENHHYTGGYPDGWMNHSNLYGLYTNNASKPKGEGEAYTPSQGWTVLDASGAYTSGNTKDYMNDNLVSQAVWHRAADRMVRGMRYAGYADIRYYHNWIYAYEVIEDTIYPVWTDLSAKGIKPAKIERPMFNVFSSSHPAFIRSDSYEYTKNTFSPVAAFDKEGDRLNRIGVHPPVFAAGSSTTRTIIVYNDEQRDGTGIEVAWEAGYTNPANGTYTSFQSGSFNINVPYGNKGEQAISFTVPANVSARWLQLKLTARKGATLKFEETNEIGAIGSIPPAQIYTAPVIDIGTKTIDNRNQMHKIKLVNQGGGLSTLWSAAGQGGGLTLSQTSGNLRGEREIYFSMDPSSLAPDTSYSRVLTFTEAGGTQAQVTVMFRTGPDTGGASPAVLFSDDFESGTASGWVTNTGSWAVMTDGSKAYRQSDTTAVSARAVQGSASWTDYEVSARVKAGAFGGSYSGIGLEARYQDAANKYTFSYSTNGNILKIQKTVGGVYTDLTTKAYTFNPGTWYTFKAVLNGNNLEFWVNGVLELSTTDTQFAAGSIGLFSHRSDSRFDDVSVLSSIDYN</sequence>
<dbReference type="Pfam" id="PF00703">
    <property type="entry name" value="Glyco_hydro_2"/>
    <property type="match status" value="1"/>
</dbReference>
<dbReference type="SUPFAM" id="SSF51445">
    <property type="entry name" value="(Trans)glycosidases"/>
    <property type="match status" value="1"/>
</dbReference>
<dbReference type="InterPro" id="IPR051913">
    <property type="entry name" value="GH2_Domain-Containing"/>
</dbReference>
<dbReference type="InterPro" id="IPR008979">
    <property type="entry name" value="Galactose-bd-like_sf"/>
</dbReference>
<keyword evidence="9" id="KW-1185">Reference proteome</keyword>
<comment type="similarity">
    <text evidence="1">Belongs to the glycosyl hydrolase 2 family.</text>
</comment>
<evidence type="ECO:0000313" key="9">
    <source>
        <dbReference type="Proteomes" id="UP000300879"/>
    </source>
</evidence>